<evidence type="ECO:0000256" key="5">
    <source>
        <dbReference type="ARBA" id="ARBA00059307"/>
    </source>
</evidence>
<evidence type="ECO:0000259" key="9">
    <source>
        <dbReference type="SMART" id="SM00385"/>
    </source>
</evidence>
<dbReference type="InterPro" id="IPR048258">
    <property type="entry name" value="Cyclins_cyclin-box"/>
</dbReference>
<dbReference type="GO" id="GO:0044772">
    <property type="term" value="P:mitotic cell cycle phase transition"/>
    <property type="evidence" value="ECO:0007669"/>
    <property type="project" value="InterPro"/>
</dbReference>
<feature type="domain" description="Cyclin-like" evidence="9">
    <location>
        <begin position="315"/>
        <end position="398"/>
    </location>
</feature>
<dbReference type="AlphaFoldDB" id="A0AAD4JFY7"/>
<proteinExistence type="inferred from homology"/>
<dbReference type="FunFam" id="1.10.472.10:FF:000032">
    <property type="entry name" value="G2/mitotic-specific cyclin-1"/>
    <property type="match status" value="1"/>
</dbReference>
<dbReference type="PROSITE" id="PS00292">
    <property type="entry name" value="CYCLINS"/>
    <property type="match status" value="1"/>
</dbReference>
<dbReference type="InterPro" id="IPR039361">
    <property type="entry name" value="Cyclin"/>
</dbReference>
<dbReference type="PIRSF" id="PIRSF001771">
    <property type="entry name" value="Cyclin_A_B_D_E"/>
    <property type="match status" value="1"/>
</dbReference>
<evidence type="ECO:0000256" key="7">
    <source>
        <dbReference type="RuleBase" id="RU000383"/>
    </source>
</evidence>
<dbReference type="CDD" id="cd20511">
    <property type="entry name" value="CYCLIN_AtCycB-like_rpt2"/>
    <property type="match status" value="1"/>
</dbReference>
<dbReference type="Pfam" id="PF00134">
    <property type="entry name" value="Cyclin_N"/>
    <property type="match status" value="1"/>
</dbReference>
<evidence type="ECO:0000256" key="2">
    <source>
        <dbReference type="ARBA" id="ARBA00022618"/>
    </source>
</evidence>
<dbReference type="Proteomes" id="UP001190926">
    <property type="component" value="Unassembled WGS sequence"/>
</dbReference>
<evidence type="ECO:0000256" key="3">
    <source>
        <dbReference type="ARBA" id="ARBA00023127"/>
    </source>
</evidence>
<dbReference type="InterPro" id="IPR036915">
    <property type="entry name" value="Cyclin-like_sf"/>
</dbReference>
<dbReference type="GO" id="GO:0051301">
    <property type="term" value="P:cell division"/>
    <property type="evidence" value="ECO:0007669"/>
    <property type="project" value="UniProtKB-KW"/>
</dbReference>
<dbReference type="SMART" id="SM00385">
    <property type="entry name" value="CYCLIN"/>
    <property type="match status" value="2"/>
</dbReference>
<accession>A0AAD4JFY7</accession>
<gene>
    <name evidence="11" type="ORF">C2S53_008878</name>
</gene>
<dbReference type="PANTHER" id="PTHR10177">
    <property type="entry name" value="CYCLINS"/>
    <property type="match status" value="1"/>
</dbReference>
<feature type="domain" description="Cyclin C-terminal" evidence="10">
    <location>
        <begin position="311"/>
        <end position="429"/>
    </location>
</feature>
<keyword evidence="4" id="KW-0131">Cell cycle</keyword>
<protein>
    <submittedName>
        <fullName evidence="11">Cyclin family protein</fullName>
    </submittedName>
</protein>
<evidence type="ECO:0000313" key="11">
    <source>
        <dbReference type="EMBL" id="KAH6832579.1"/>
    </source>
</evidence>
<keyword evidence="2" id="KW-0132">Cell division</keyword>
<dbReference type="EMBL" id="SDAM02000068">
    <property type="protein sequence ID" value="KAH6832579.1"/>
    <property type="molecule type" value="Genomic_DNA"/>
</dbReference>
<feature type="domain" description="Cyclin-like" evidence="9">
    <location>
        <begin position="218"/>
        <end position="302"/>
    </location>
</feature>
<comment type="function">
    <text evidence="5">Essential for the control of the cell cycle at the G2/M (mitosis) transition. G2/M cyclins accumulate steadily during G2 and are abruptly destroyed at mitosis.</text>
</comment>
<dbReference type="Pfam" id="PF02984">
    <property type="entry name" value="Cyclin_C"/>
    <property type="match status" value="1"/>
</dbReference>
<dbReference type="SUPFAM" id="SSF47954">
    <property type="entry name" value="Cyclin-like"/>
    <property type="match status" value="2"/>
</dbReference>
<evidence type="ECO:0000259" key="10">
    <source>
        <dbReference type="SMART" id="SM01332"/>
    </source>
</evidence>
<dbReference type="SMART" id="SM01332">
    <property type="entry name" value="Cyclin_C"/>
    <property type="match status" value="1"/>
</dbReference>
<dbReference type="InterPro" id="IPR006671">
    <property type="entry name" value="Cyclin_N"/>
</dbReference>
<evidence type="ECO:0000256" key="4">
    <source>
        <dbReference type="ARBA" id="ARBA00023306"/>
    </source>
</evidence>
<comment type="similarity">
    <text evidence="1">Belongs to the cyclin family. Cyclin AB subfamily.</text>
</comment>
<evidence type="ECO:0000256" key="8">
    <source>
        <dbReference type="SAM" id="MobiDB-lite"/>
    </source>
</evidence>
<comment type="subunit">
    <text evidence="6">Interacts with the CDC2 and CDK2 protein kinases to form a serine/threonine kinase holoenzyme complex. The cyclin subunit imparts substrate specificity to the complex.</text>
</comment>
<comment type="caution">
    <text evidence="11">The sequence shown here is derived from an EMBL/GenBank/DDBJ whole genome shotgun (WGS) entry which is preliminary data.</text>
</comment>
<feature type="region of interest" description="Disordered" evidence="8">
    <location>
        <begin position="102"/>
        <end position="142"/>
    </location>
</feature>
<keyword evidence="3 7" id="KW-0195">Cyclin</keyword>
<feature type="compositionally biased region" description="Basic and acidic residues" evidence="8">
    <location>
        <begin position="112"/>
        <end position="134"/>
    </location>
</feature>
<reference evidence="11 12" key="1">
    <citation type="journal article" date="2021" name="Nat. Commun.">
        <title>Incipient diploidization of the medicinal plant Perilla within 10,000 years.</title>
        <authorList>
            <person name="Zhang Y."/>
            <person name="Shen Q."/>
            <person name="Leng L."/>
            <person name="Zhang D."/>
            <person name="Chen S."/>
            <person name="Shi Y."/>
            <person name="Ning Z."/>
            <person name="Chen S."/>
        </authorList>
    </citation>
    <scope>NUCLEOTIDE SEQUENCE [LARGE SCALE GENOMIC DNA]</scope>
    <source>
        <strain evidence="12">cv. PC099</strain>
    </source>
</reference>
<organism evidence="11 12">
    <name type="scientific">Perilla frutescens var. hirtella</name>
    <name type="common">Perilla citriodora</name>
    <name type="synonym">Perilla setoyensis</name>
    <dbReference type="NCBI Taxonomy" id="608512"/>
    <lineage>
        <taxon>Eukaryota</taxon>
        <taxon>Viridiplantae</taxon>
        <taxon>Streptophyta</taxon>
        <taxon>Embryophyta</taxon>
        <taxon>Tracheophyta</taxon>
        <taxon>Spermatophyta</taxon>
        <taxon>Magnoliopsida</taxon>
        <taxon>eudicotyledons</taxon>
        <taxon>Gunneridae</taxon>
        <taxon>Pentapetalae</taxon>
        <taxon>asterids</taxon>
        <taxon>lamiids</taxon>
        <taxon>Lamiales</taxon>
        <taxon>Lamiaceae</taxon>
        <taxon>Nepetoideae</taxon>
        <taxon>Elsholtzieae</taxon>
        <taxon>Perilla</taxon>
    </lineage>
</organism>
<evidence type="ECO:0000256" key="1">
    <source>
        <dbReference type="ARBA" id="ARBA00006955"/>
    </source>
</evidence>
<sequence length="436" mass="48577">MASRQVVQQQNRGEVVPAANKQKNMVVERKNRRALGDIGNMVTIRGVDGKPLPQVSRPVTRSFCAQLMANAQAANAENNKSLAVNANVVDGAQPIKKAAVRKPVQKKPAAKPKPEERIEISPDSEVVEKAGEKLSKKRAPTLTSTLSARSKAACGVSDKPKVQTVDIDAADANNHLAVVEYIDEIYQFYKSAEHEGRAHDYMDSQPEINAKMRAILIDWLVQVHNKFELSPETLYLTINLVDRYLASKASPRKELQLVGLGAMLIASKYEEIWAPEVNEMVFIADSTYTSRQILVMEKKILGQLEWSITVPTPYVFLVRFIKASMTDVKVENMVYMLAELAMMNYTSAIMYSPSMIAASAVYAARCTLNHSPAWNETLKLHTGFSEEQLMDCAKLLVTFHSTLAENNLRGIYRKYHSSEREAVALLPPPKNLMLSI</sequence>
<evidence type="ECO:0000256" key="6">
    <source>
        <dbReference type="ARBA" id="ARBA00065123"/>
    </source>
</evidence>
<dbReference type="GO" id="GO:0016538">
    <property type="term" value="F:cyclin-dependent protein serine/threonine kinase regulator activity"/>
    <property type="evidence" value="ECO:0007669"/>
    <property type="project" value="InterPro"/>
</dbReference>
<dbReference type="Gene3D" id="1.10.472.10">
    <property type="entry name" value="Cyclin-like"/>
    <property type="match status" value="2"/>
</dbReference>
<name>A0AAD4JFY7_PERFH</name>
<dbReference type="InterPro" id="IPR046965">
    <property type="entry name" value="Cyclin_A/B-like"/>
</dbReference>
<dbReference type="InterPro" id="IPR013763">
    <property type="entry name" value="Cyclin-like_dom"/>
</dbReference>
<dbReference type="InterPro" id="IPR004367">
    <property type="entry name" value="Cyclin_C-dom"/>
</dbReference>
<keyword evidence="12" id="KW-1185">Reference proteome</keyword>
<evidence type="ECO:0000313" key="12">
    <source>
        <dbReference type="Proteomes" id="UP001190926"/>
    </source>
</evidence>
<dbReference type="GO" id="GO:0010332">
    <property type="term" value="P:response to gamma radiation"/>
    <property type="evidence" value="ECO:0007669"/>
    <property type="project" value="UniProtKB-ARBA"/>
</dbReference>